<proteinExistence type="inferred from homology"/>
<protein>
    <recommendedName>
        <fullName evidence="9">Aminopeptidase P N-terminal domain-containing protein</fullName>
    </recommendedName>
</protein>
<evidence type="ECO:0008006" key="9">
    <source>
        <dbReference type="Google" id="ProtNLM"/>
    </source>
</evidence>
<dbReference type="CDD" id="cd01085">
    <property type="entry name" value="APP"/>
    <property type="match status" value="1"/>
</dbReference>
<dbReference type="Proteomes" id="UP000271974">
    <property type="component" value="Unassembled WGS sequence"/>
</dbReference>
<evidence type="ECO:0000313" key="7">
    <source>
        <dbReference type="EMBL" id="RUS76026.1"/>
    </source>
</evidence>
<keyword evidence="2" id="KW-0479">Metal-binding</keyword>
<feature type="domain" description="Creatinase N-terminal" evidence="5">
    <location>
        <begin position="100"/>
        <end position="209"/>
    </location>
</feature>
<dbReference type="OrthoDB" id="9995434at2759"/>
<dbReference type="Pfam" id="PF00557">
    <property type="entry name" value="Peptidase_M24"/>
    <property type="match status" value="1"/>
</dbReference>
<dbReference type="PANTHER" id="PTHR43763">
    <property type="entry name" value="XAA-PRO AMINOPEPTIDASE 1"/>
    <property type="match status" value="1"/>
</dbReference>
<dbReference type="Pfam" id="PF16189">
    <property type="entry name" value="Creatinase_N_2"/>
    <property type="match status" value="1"/>
</dbReference>
<dbReference type="Gene3D" id="3.90.230.10">
    <property type="entry name" value="Creatinase/methionine aminopeptidase superfamily"/>
    <property type="match status" value="1"/>
</dbReference>
<organism evidence="7 8">
    <name type="scientific">Elysia chlorotica</name>
    <name type="common">Eastern emerald elysia</name>
    <name type="synonym">Sea slug</name>
    <dbReference type="NCBI Taxonomy" id="188477"/>
    <lineage>
        <taxon>Eukaryota</taxon>
        <taxon>Metazoa</taxon>
        <taxon>Spiralia</taxon>
        <taxon>Lophotrochozoa</taxon>
        <taxon>Mollusca</taxon>
        <taxon>Gastropoda</taxon>
        <taxon>Heterobranchia</taxon>
        <taxon>Euthyneura</taxon>
        <taxon>Panpulmonata</taxon>
        <taxon>Sacoglossa</taxon>
        <taxon>Placobranchoidea</taxon>
        <taxon>Plakobranchidae</taxon>
        <taxon>Elysia</taxon>
    </lineage>
</organism>
<dbReference type="GO" id="GO:0046872">
    <property type="term" value="F:metal ion binding"/>
    <property type="evidence" value="ECO:0007669"/>
    <property type="project" value="UniProtKB-KW"/>
</dbReference>
<dbReference type="InterPro" id="IPR033740">
    <property type="entry name" value="Pept_M24B"/>
</dbReference>
<feature type="domain" description="Peptidase M24" evidence="4">
    <location>
        <begin position="418"/>
        <end position="636"/>
    </location>
</feature>
<dbReference type="Pfam" id="PF01321">
    <property type="entry name" value="Creatinase_N"/>
    <property type="match status" value="1"/>
</dbReference>
<comment type="caution">
    <text evidence="7">The sequence shown here is derived from an EMBL/GenBank/DDBJ whole genome shotgun (WGS) entry which is preliminary data.</text>
</comment>
<dbReference type="SUPFAM" id="SSF55920">
    <property type="entry name" value="Creatinase/aminopeptidase"/>
    <property type="match status" value="1"/>
</dbReference>
<dbReference type="InterPro" id="IPR032416">
    <property type="entry name" value="Peptidase_M24_C"/>
</dbReference>
<comment type="similarity">
    <text evidence="1">Belongs to the peptidase M24B family.</text>
</comment>
<dbReference type="GO" id="GO:0005737">
    <property type="term" value="C:cytoplasm"/>
    <property type="evidence" value="ECO:0007669"/>
    <property type="project" value="UniProtKB-ARBA"/>
</dbReference>
<dbReference type="EMBL" id="RQTK01000692">
    <property type="protein sequence ID" value="RUS76026.1"/>
    <property type="molecule type" value="Genomic_DNA"/>
</dbReference>
<dbReference type="PANTHER" id="PTHR43763:SF6">
    <property type="entry name" value="XAA-PRO AMINOPEPTIDASE 1"/>
    <property type="match status" value="1"/>
</dbReference>
<dbReference type="InterPro" id="IPR036005">
    <property type="entry name" value="Creatinase/aminopeptidase-like"/>
</dbReference>
<dbReference type="SUPFAM" id="SSF53092">
    <property type="entry name" value="Creatinase/prolidase N-terminal domain"/>
    <property type="match status" value="1"/>
</dbReference>
<feature type="non-terminal residue" evidence="7">
    <location>
        <position position="1"/>
    </location>
</feature>
<reference evidence="7 8" key="1">
    <citation type="submission" date="2019-01" db="EMBL/GenBank/DDBJ databases">
        <title>A draft genome assembly of the solar-powered sea slug Elysia chlorotica.</title>
        <authorList>
            <person name="Cai H."/>
            <person name="Li Q."/>
            <person name="Fang X."/>
            <person name="Li J."/>
            <person name="Curtis N.E."/>
            <person name="Altenburger A."/>
            <person name="Shibata T."/>
            <person name="Feng M."/>
            <person name="Maeda T."/>
            <person name="Schwartz J.A."/>
            <person name="Shigenobu S."/>
            <person name="Lundholm N."/>
            <person name="Nishiyama T."/>
            <person name="Yang H."/>
            <person name="Hasebe M."/>
            <person name="Li S."/>
            <person name="Pierce S.K."/>
            <person name="Wang J."/>
        </authorList>
    </citation>
    <scope>NUCLEOTIDE SEQUENCE [LARGE SCALE GENOMIC DNA]</scope>
    <source>
        <strain evidence="7">EC2010</strain>
        <tissue evidence="7">Whole organism of an adult</tissue>
    </source>
</reference>
<dbReference type="FunFam" id="3.40.350.10:FF:000003">
    <property type="entry name" value="Xaa-pro aminopeptidase P"/>
    <property type="match status" value="1"/>
</dbReference>
<evidence type="ECO:0000259" key="4">
    <source>
        <dbReference type="Pfam" id="PF00557"/>
    </source>
</evidence>
<evidence type="ECO:0000259" key="6">
    <source>
        <dbReference type="Pfam" id="PF16188"/>
    </source>
</evidence>
<evidence type="ECO:0000313" key="8">
    <source>
        <dbReference type="Proteomes" id="UP000271974"/>
    </source>
</evidence>
<keyword evidence="8" id="KW-1185">Reference proteome</keyword>
<evidence type="ECO:0000259" key="5">
    <source>
        <dbReference type="Pfam" id="PF01321"/>
    </source>
</evidence>
<dbReference type="Gene3D" id="3.40.350.10">
    <property type="entry name" value="Creatinase/prolidase N-terminal domain"/>
    <property type="match status" value="2"/>
</dbReference>
<name>A0A433T3C5_ELYCH</name>
<dbReference type="Pfam" id="PF16188">
    <property type="entry name" value="Peptidase_M24_C"/>
    <property type="match status" value="1"/>
</dbReference>
<dbReference type="InterPro" id="IPR000994">
    <property type="entry name" value="Pept_M24"/>
</dbReference>
<keyword evidence="3" id="KW-0378">Hydrolase</keyword>
<dbReference type="GO" id="GO:0070006">
    <property type="term" value="F:metalloaminopeptidase activity"/>
    <property type="evidence" value="ECO:0007669"/>
    <property type="project" value="InterPro"/>
</dbReference>
<accession>A0A433T3C5</accession>
<dbReference type="InterPro" id="IPR050422">
    <property type="entry name" value="X-Pro_aminopeptidase_P"/>
</dbReference>
<gene>
    <name evidence="7" type="ORF">EGW08_016204</name>
</gene>
<dbReference type="AlphaFoldDB" id="A0A433T3C5"/>
<dbReference type="InterPro" id="IPR029149">
    <property type="entry name" value="Creatin/AminoP/Spt16_N"/>
</dbReference>
<evidence type="ECO:0000256" key="1">
    <source>
        <dbReference type="ARBA" id="ARBA00008766"/>
    </source>
</evidence>
<evidence type="ECO:0000256" key="2">
    <source>
        <dbReference type="ARBA" id="ARBA00022723"/>
    </source>
</evidence>
<dbReference type="InterPro" id="IPR000587">
    <property type="entry name" value="Creatinase_N"/>
</dbReference>
<feature type="domain" description="Peptidase M24 C-terminal" evidence="6">
    <location>
        <begin position="648"/>
        <end position="710"/>
    </location>
</feature>
<sequence>EGATVYNSLAEKEKWTSVDLRVVKSCIFLGRSGFVETMVTGASLTLGLLLCLAAQHVNGQRLACGNGDSAPANRVNTTDRLEKFRTALSSITVSQIPVVAFIVGSPDAHNSEYPTKHDERRAFISGFSGSAGTAVITAERAALWTDGRYHLEADEVLDCNWELIKEGLPGSQTIAEWLNSNLNARAQVGIDRTLVSNVNFLELESKLAKLPKQLVLHELNADRNPVDTVWDASTETTRPAQPTEPINALDIKFAGKTWQQKVADLRTSLSSHNAQTMVISALDEVAWLFNLRGDDILFNPFFLAYAIVEPSDVSLYILDRANRLSRQPSDRDSTVTLAEHLNFNASTDSCAGMVGECVQVKDYSLVLTDVQAAAQRGAVFVTYDTNYAIYLNAQNNRVVGKSPVALAKSQKNSVERAGMQNAYNRDSAALVKFLAFMEKEIEAGQSWTEVSAGAELDKRRGQLQYSRGLSFETISAYGSNGAIIHYRPAMATNKNIGTDSMYLLDSGGQYLDGTTDVTRTMHYGTPSAEEKESYTRVLMSAINLALLVWPEEIYGRQIDAIARYALWEAGMVYRHGTGHGIGAYLSVHEGPGRISLVHSIKAKDEFLTPYQYFSDEPGYYKAGAFGVRLETIVMVDKATTKYTDSGEQFHNFKTITYVPFEPKLIDYSFMNAKQVNWLNDYNAKVRQQILPLISDDQTAIDWLNVRTEPISSDVTCGKGSGSFASSIIVAVLLLTSMLFTITL</sequence>
<evidence type="ECO:0000256" key="3">
    <source>
        <dbReference type="ARBA" id="ARBA00022801"/>
    </source>
</evidence>
<dbReference type="STRING" id="188477.A0A433T3C5"/>
<dbReference type="FunFam" id="3.90.230.10:FF:000009">
    <property type="entry name" value="xaa-Pro aminopeptidase 2"/>
    <property type="match status" value="1"/>
</dbReference>